<keyword evidence="2 10" id="KW-0808">Transferase</keyword>
<dbReference type="SUPFAM" id="SSF81585">
    <property type="entry name" value="PsbU/PolX domain-like"/>
    <property type="match status" value="1"/>
</dbReference>
<evidence type="ECO:0000259" key="12">
    <source>
        <dbReference type="PROSITE" id="PS50172"/>
    </source>
</evidence>
<dbReference type="Pfam" id="PF10391">
    <property type="entry name" value="DNA_pol_lambd_f"/>
    <property type="match status" value="1"/>
</dbReference>
<evidence type="ECO:0000256" key="8">
    <source>
        <dbReference type="ARBA" id="ARBA00049244"/>
    </source>
</evidence>
<comment type="subcellular location">
    <subcellularLocation>
        <location evidence="10">Nucleus</location>
    </subcellularLocation>
</comment>
<reference evidence="13 14" key="1">
    <citation type="submission" date="2022-11" db="EMBL/GenBank/DDBJ databases">
        <title>Mucor velutinosus strain NIH1002 WGS.</title>
        <authorList>
            <person name="Subramanian P."/>
            <person name="Mullikin J.C."/>
            <person name="Segre J.A."/>
            <person name="Zelazny A.M."/>
        </authorList>
    </citation>
    <scope>NUCLEOTIDE SEQUENCE [LARGE SCALE GENOMIC DNA]</scope>
    <source>
        <strain evidence="13 14">NIH1002</strain>
    </source>
</reference>
<dbReference type="Gene3D" id="1.10.150.20">
    <property type="entry name" value="5' to 3' exonuclease, C-terminal subdomain"/>
    <property type="match status" value="1"/>
</dbReference>
<evidence type="ECO:0000256" key="9">
    <source>
        <dbReference type="PIRSR" id="PIRSR622312-50"/>
    </source>
</evidence>
<comment type="function">
    <text evidence="10">DNA polymerase that functions in several pathways of DNA repair. Involved in base excision repair (BER) responsible for repair of lesions that give rise to abasic (AP) sites in DNA. Also contributes to DNA double-strand break repair by non-homologous end joining and homologous recombination. Has both template-dependent and template-independent (terminal transferase) DNA polymerase activities. Has also a 5'-deoxyribose-5-phosphate lyase (dRP lyase) activity.</text>
</comment>
<comment type="catalytic activity">
    <reaction evidence="8 10">
        <text>DNA(n) + a 2'-deoxyribonucleoside 5'-triphosphate = DNA(n+1) + diphosphate</text>
        <dbReference type="Rhea" id="RHEA:22508"/>
        <dbReference type="Rhea" id="RHEA-COMP:17339"/>
        <dbReference type="Rhea" id="RHEA-COMP:17340"/>
        <dbReference type="ChEBI" id="CHEBI:33019"/>
        <dbReference type="ChEBI" id="CHEBI:61560"/>
        <dbReference type="ChEBI" id="CHEBI:173112"/>
        <dbReference type="EC" id="2.7.7.7"/>
    </reaction>
</comment>
<dbReference type="InterPro" id="IPR037160">
    <property type="entry name" value="DNA_Pol_thumb_sf"/>
</dbReference>
<keyword evidence="14" id="KW-1185">Reference proteome</keyword>
<dbReference type="GO" id="GO:0006303">
    <property type="term" value="P:double-strand break repair via nonhomologous end joining"/>
    <property type="evidence" value="ECO:0007669"/>
    <property type="project" value="TreeGrafter"/>
</dbReference>
<dbReference type="SMART" id="SM00292">
    <property type="entry name" value="BRCT"/>
    <property type="match status" value="1"/>
</dbReference>
<dbReference type="InterPro" id="IPR002008">
    <property type="entry name" value="DNA_pol_X_beta-like"/>
</dbReference>
<keyword evidence="5 10" id="KW-0239">DNA-directed DNA polymerase</keyword>
<dbReference type="SUPFAM" id="SSF47802">
    <property type="entry name" value="DNA polymerase beta, N-terminal domain-like"/>
    <property type="match status" value="1"/>
</dbReference>
<dbReference type="Gene3D" id="3.30.460.10">
    <property type="entry name" value="Beta Polymerase, domain 2"/>
    <property type="match status" value="1"/>
</dbReference>
<evidence type="ECO:0000256" key="3">
    <source>
        <dbReference type="ARBA" id="ARBA00022695"/>
    </source>
</evidence>
<organism evidence="13 14">
    <name type="scientific">Mucor velutinosus</name>
    <dbReference type="NCBI Taxonomy" id="708070"/>
    <lineage>
        <taxon>Eukaryota</taxon>
        <taxon>Fungi</taxon>
        <taxon>Fungi incertae sedis</taxon>
        <taxon>Mucoromycota</taxon>
        <taxon>Mucoromycotina</taxon>
        <taxon>Mucoromycetes</taxon>
        <taxon>Mucorales</taxon>
        <taxon>Mucorineae</taxon>
        <taxon>Mucoraceae</taxon>
        <taxon>Mucor</taxon>
    </lineage>
</organism>
<dbReference type="InterPro" id="IPR022312">
    <property type="entry name" value="DNA_pol_X"/>
</dbReference>
<dbReference type="EMBL" id="JASEJX010000010">
    <property type="protein sequence ID" value="KAK4520499.1"/>
    <property type="molecule type" value="Genomic_DNA"/>
</dbReference>
<dbReference type="GO" id="GO:0003887">
    <property type="term" value="F:DNA-directed DNA polymerase activity"/>
    <property type="evidence" value="ECO:0007669"/>
    <property type="project" value="UniProtKB-UniRule"/>
</dbReference>
<dbReference type="Pfam" id="PF14716">
    <property type="entry name" value="HHH_8"/>
    <property type="match status" value="1"/>
</dbReference>
<dbReference type="GeneID" id="89951698"/>
<comment type="caution">
    <text evidence="13">The sequence shown here is derived from an EMBL/GenBank/DDBJ whole genome shotgun (WGS) entry which is preliminary data.</text>
</comment>
<accession>A0AAN7DPQ2</accession>
<sequence>MSKIFQNIKAYIIPVKLSEYEVGAYTHLIEKNGGKKCTKQGESTHIFTVLKSSARISRNVENHQVPVIDIQWIRDCDKNQQSLPLESYTIITDRKKLRSSDSEHDALVPSLSSPTPSTATTSISSGSNAEILNRRFKDLPPEDLQFSDESDSNIRGEGENVDLAPGFINTKYECLRPTPYEPKHNKKLVSLLLLLERKRQMDNELKRSLSYRHAISAIKAYPREIQSSKEAEKIIGVGSKMAEKIKVFLHTGTIEEADQLRYDEEFRTLSLFNKVFGVGVTTARLWWDMGYKTLQEVLDKAKLTATIKLGIELLPDFDQMMSQEDVKEIVDIVTKEVVSIDSECFVVPVGGYRRGKTKNGDVDLIISSKKAENMIGFLNKLTQRLIEKNYLKHKLWHSTEIKQLNHAERPSVGGRQHFDHFEKCFCAFLQPSTGIHRQVDLICVVNPDELATAILGWTGSRQFERAIRDYAKKEKHMSLNSQAIHFEQNGKKKRFVVHSEKDAFDIIGVPYLEPELRNC</sequence>
<comment type="cofactor">
    <cofactor evidence="1">
        <name>Mn(2+)</name>
        <dbReference type="ChEBI" id="CHEBI:29035"/>
    </cofactor>
</comment>
<dbReference type="InterPro" id="IPR027421">
    <property type="entry name" value="DNA_pol_lamdba_lyase_dom_sf"/>
</dbReference>
<dbReference type="Proteomes" id="UP001304243">
    <property type="component" value="Unassembled WGS sequence"/>
</dbReference>
<dbReference type="InterPro" id="IPR043519">
    <property type="entry name" value="NT_sf"/>
</dbReference>
<dbReference type="PRINTS" id="PR00869">
    <property type="entry name" value="DNAPOLX"/>
</dbReference>
<feature type="domain" description="BRCT" evidence="12">
    <location>
        <begin position="1"/>
        <end position="90"/>
    </location>
</feature>
<dbReference type="PANTHER" id="PTHR11276">
    <property type="entry name" value="DNA POLYMERASE TYPE-X FAMILY MEMBER"/>
    <property type="match status" value="1"/>
</dbReference>
<keyword evidence="6 10" id="KW-0234">DNA repair</keyword>
<dbReference type="GO" id="GO:0003677">
    <property type="term" value="F:DNA binding"/>
    <property type="evidence" value="ECO:0007669"/>
    <property type="project" value="UniProtKB-UniRule"/>
</dbReference>
<feature type="active site" description="Nucleophile; Schiff-base intermediate with DNA; for 5'-dRP lyase activity" evidence="9">
    <location>
        <position position="244"/>
    </location>
</feature>
<evidence type="ECO:0000256" key="7">
    <source>
        <dbReference type="ARBA" id="ARBA00023239"/>
    </source>
</evidence>
<dbReference type="Gene3D" id="3.40.50.10190">
    <property type="entry name" value="BRCT domain"/>
    <property type="match status" value="1"/>
</dbReference>
<dbReference type="InterPro" id="IPR036420">
    <property type="entry name" value="BRCT_dom_sf"/>
</dbReference>
<dbReference type="PROSITE" id="PS50172">
    <property type="entry name" value="BRCT"/>
    <property type="match status" value="1"/>
</dbReference>
<dbReference type="Gene3D" id="3.30.210.10">
    <property type="entry name" value="DNA polymerase, thumb domain"/>
    <property type="match status" value="1"/>
</dbReference>
<dbReference type="Gene3D" id="1.10.150.110">
    <property type="entry name" value="DNA polymerase beta, N-terminal domain-like"/>
    <property type="match status" value="1"/>
</dbReference>
<keyword evidence="3 10" id="KW-0548">Nucleotidyltransferase</keyword>
<dbReference type="InterPro" id="IPR028207">
    <property type="entry name" value="DNA_pol_B_palm_palm"/>
</dbReference>
<dbReference type="GO" id="GO:0046872">
    <property type="term" value="F:metal ion binding"/>
    <property type="evidence" value="ECO:0007669"/>
    <property type="project" value="UniProtKB-UniRule"/>
</dbReference>
<dbReference type="SMART" id="SM00483">
    <property type="entry name" value="POLXc"/>
    <property type="match status" value="1"/>
</dbReference>
<dbReference type="SUPFAM" id="SSF52113">
    <property type="entry name" value="BRCT domain"/>
    <property type="match status" value="1"/>
</dbReference>
<keyword evidence="4 10" id="KW-0227">DNA damage</keyword>
<dbReference type="RefSeq" id="XP_064687165.1">
    <property type="nucleotide sequence ID" value="XM_064827267.1"/>
</dbReference>
<dbReference type="PRINTS" id="PR00870">
    <property type="entry name" value="DNAPOLXBETA"/>
</dbReference>
<keyword evidence="7" id="KW-0456">Lyase</keyword>
<dbReference type="AlphaFoldDB" id="A0AAN7DPQ2"/>
<dbReference type="CDD" id="cd00141">
    <property type="entry name" value="NT_POLXc"/>
    <property type="match status" value="1"/>
</dbReference>
<dbReference type="InterPro" id="IPR001357">
    <property type="entry name" value="BRCT_dom"/>
</dbReference>
<dbReference type="SUPFAM" id="SSF81301">
    <property type="entry name" value="Nucleotidyltransferase"/>
    <property type="match status" value="1"/>
</dbReference>
<feature type="compositionally biased region" description="Low complexity" evidence="11">
    <location>
        <begin position="109"/>
        <end position="126"/>
    </location>
</feature>
<dbReference type="Pfam" id="PF16589">
    <property type="entry name" value="BRCT_2"/>
    <property type="match status" value="1"/>
</dbReference>
<dbReference type="GO" id="GO:0005634">
    <property type="term" value="C:nucleus"/>
    <property type="evidence" value="ECO:0007669"/>
    <property type="project" value="UniProtKB-SubCell"/>
</dbReference>
<protein>
    <recommendedName>
        <fullName evidence="10">DNA polymerase</fullName>
        <ecNumber evidence="10">2.7.7.7</ecNumber>
    </recommendedName>
</protein>
<comment type="similarity">
    <text evidence="10">Belongs to the DNA polymerase type-X family.</text>
</comment>
<evidence type="ECO:0000256" key="4">
    <source>
        <dbReference type="ARBA" id="ARBA00022763"/>
    </source>
</evidence>
<keyword evidence="10" id="KW-0539">Nucleus</keyword>
<evidence type="ECO:0000256" key="10">
    <source>
        <dbReference type="RuleBase" id="RU366014"/>
    </source>
</evidence>
<evidence type="ECO:0000256" key="6">
    <source>
        <dbReference type="ARBA" id="ARBA00023204"/>
    </source>
</evidence>
<dbReference type="EC" id="2.7.7.7" evidence="10"/>
<name>A0AAN7DPQ2_9FUNG</name>
<dbReference type="InterPro" id="IPR010996">
    <property type="entry name" value="HHH_MUS81"/>
</dbReference>
<evidence type="ECO:0000256" key="5">
    <source>
        <dbReference type="ARBA" id="ARBA00022932"/>
    </source>
</evidence>
<evidence type="ECO:0000256" key="11">
    <source>
        <dbReference type="SAM" id="MobiDB-lite"/>
    </source>
</evidence>
<dbReference type="PANTHER" id="PTHR11276:SF40">
    <property type="entry name" value="BRCT DOMAIN-CONTAINING PROTEIN"/>
    <property type="match status" value="1"/>
</dbReference>
<feature type="region of interest" description="Disordered" evidence="11">
    <location>
        <begin position="99"/>
        <end position="126"/>
    </location>
</feature>
<dbReference type="InterPro" id="IPR018944">
    <property type="entry name" value="DNA_pol_lambd_fingers_domain"/>
</dbReference>
<evidence type="ECO:0000256" key="2">
    <source>
        <dbReference type="ARBA" id="ARBA00022679"/>
    </source>
</evidence>
<dbReference type="GO" id="GO:0016829">
    <property type="term" value="F:lyase activity"/>
    <property type="evidence" value="ECO:0007669"/>
    <property type="project" value="UniProtKB-KW"/>
</dbReference>
<evidence type="ECO:0000313" key="13">
    <source>
        <dbReference type="EMBL" id="KAK4520499.1"/>
    </source>
</evidence>
<dbReference type="InterPro" id="IPR002054">
    <property type="entry name" value="DNA-dir_DNA_pol_X"/>
</dbReference>
<proteinExistence type="inferred from homology"/>
<dbReference type="InterPro" id="IPR029398">
    <property type="entry name" value="PolB_thumb"/>
</dbReference>
<dbReference type="Pfam" id="PF14791">
    <property type="entry name" value="DNA_pol_B_thumb"/>
    <property type="match status" value="1"/>
</dbReference>
<evidence type="ECO:0000256" key="1">
    <source>
        <dbReference type="ARBA" id="ARBA00001936"/>
    </source>
</evidence>
<dbReference type="Pfam" id="PF14792">
    <property type="entry name" value="DNA_pol_B_palm"/>
    <property type="match status" value="1"/>
</dbReference>
<evidence type="ECO:0000313" key="14">
    <source>
        <dbReference type="Proteomes" id="UP001304243"/>
    </source>
</evidence>
<gene>
    <name evidence="13" type="ORF">ATC70_008012</name>
</gene>